<evidence type="ECO:0000313" key="1">
    <source>
        <dbReference type="EMBL" id="SMC25180.1"/>
    </source>
</evidence>
<name>A0A1W1XME7_9CLOT</name>
<keyword evidence="2" id="KW-1185">Reference proteome</keyword>
<dbReference type="Proteomes" id="UP000192468">
    <property type="component" value="Unassembled WGS sequence"/>
</dbReference>
<evidence type="ECO:0000313" key="2">
    <source>
        <dbReference type="Proteomes" id="UP000192468"/>
    </source>
</evidence>
<protein>
    <submittedName>
        <fullName evidence="1">Uncharacterized protein</fullName>
    </submittedName>
</protein>
<dbReference type="AlphaFoldDB" id="A0A1W1XME7"/>
<reference evidence="1 2" key="1">
    <citation type="submission" date="2017-04" db="EMBL/GenBank/DDBJ databases">
        <authorList>
            <person name="Afonso C.L."/>
            <person name="Miller P.J."/>
            <person name="Scott M.A."/>
            <person name="Spackman E."/>
            <person name="Goraichik I."/>
            <person name="Dimitrov K.M."/>
            <person name="Suarez D.L."/>
            <person name="Swayne D.E."/>
        </authorList>
    </citation>
    <scope>NUCLEOTIDE SEQUENCE [LARGE SCALE GENOMIC DNA]</scope>
    <source>
        <strain evidence="1 2">DSM 12555</strain>
    </source>
</reference>
<sequence length="211" mass="24653">MKLSEVDWYLVYKRWTANTGIFDYLFKSSPFVSAKYMDEFELKLDYECNVPNNVKKKLENSIIDEHTIIIVDTSTEIGMDMAVLLNNQYNVCPILSYNFLFHPYGIVGDKELIEKLIDYSEKLKTVEPITHAFILDKNRYISGLNLENPMIFNNQYEITEEELPEVAMLIALKKDRLNFLYSGKIKEDINCYLEYLKKNSIIVNTIDLGDV</sequence>
<dbReference type="EMBL" id="FWXH01000008">
    <property type="protein sequence ID" value="SMC25180.1"/>
    <property type="molecule type" value="Genomic_DNA"/>
</dbReference>
<dbReference type="STRING" id="1121291.SAMN02745134_02390"/>
<dbReference type="RefSeq" id="WP_084116213.1">
    <property type="nucleotide sequence ID" value="NZ_FWXH01000008.1"/>
</dbReference>
<proteinExistence type="predicted"/>
<gene>
    <name evidence="1" type="ORF">SAMN02745134_02390</name>
</gene>
<organism evidence="1 2">
    <name type="scientific">Clostridium acidisoli DSM 12555</name>
    <dbReference type="NCBI Taxonomy" id="1121291"/>
    <lineage>
        <taxon>Bacteria</taxon>
        <taxon>Bacillati</taxon>
        <taxon>Bacillota</taxon>
        <taxon>Clostridia</taxon>
        <taxon>Eubacteriales</taxon>
        <taxon>Clostridiaceae</taxon>
        <taxon>Clostridium</taxon>
    </lineage>
</organism>
<accession>A0A1W1XME7</accession>
<dbReference type="OrthoDB" id="1893398at2"/>